<proteinExistence type="inferred from homology"/>
<keyword evidence="2 6" id="KW-0436">Ligase</keyword>
<comment type="catalytic activity">
    <reaction evidence="7">
        <text>deamido-NAD(+) + NH4(+) + ATP = AMP + diphosphate + NAD(+) + H(+)</text>
        <dbReference type="Rhea" id="RHEA:21188"/>
        <dbReference type="ChEBI" id="CHEBI:15378"/>
        <dbReference type="ChEBI" id="CHEBI:28938"/>
        <dbReference type="ChEBI" id="CHEBI:30616"/>
        <dbReference type="ChEBI" id="CHEBI:33019"/>
        <dbReference type="ChEBI" id="CHEBI:57540"/>
        <dbReference type="ChEBI" id="CHEBI:58437"/>
        <dbReference type="ChEBI" id="CHEBI:456215"/>
        <dbReference type="EC" id="6.3.1.5"/>
    </reaction>
</comment>
<dbReference type="AlphaFoldDB" id="A0A2M7AXW7"/>
<dbReference type="InterPro" id="IPR003694">
    <property type="entry name" value="NAD_synthase"/>
</dbReference>
<dbReference type="Gene3D" id="3.40.50.620">
    <property type="entry name" value="HUPs"/>
    <property type="match status" value="1"/>
</dbReference>
<evidence type="ECO:0000256" key="3">
    <source>
        <dbReference type="ARBA" id="ARBA00022741"/>
    </source>
</evidence>
<evidence type="ECO:0000256" key="1">
    <source>
        <dbReference type="ARBA" id="ARBA00004790"/>
    </source>
</evidence>
<reference evidence="10" key="1">
    <citation type="submission" date="2017-09" db="EMBL/GenBank/DDBJ databases">
        <title>Depth-based differentiation of microbial function through sediment-hosted aquifers and enrichment of novel symbionts in the deep terrestrial subsurface.</title>
        <authorList>
            <person name="Probst A.J."/>
            <person name="Ladd B."/>
            <person name="Jarett J.K."/>
            <person name="Geller-Mcgrath D.E."/>
            <person name="Sieber C.M.K."/>
            <person name="Emerson J.B."/>
            <person name="Anantharaman K."/>
            <person name="Thomas B.C."/>
            <person name="Malmstrom R."/>
            <person name="Stieglmeier M."/>
            <person name="Klingl A."/>
            <person name="Woyke T."/>
            <person name="Ryan C.M."/>
            <person name="Banfield J.F."/>
        </authorList>
    </citation>
    <scope>NUCLEOTIDE SEQUENCE [LARGE SCALE GENOMIC DNA]</scope>
</reference>
<dbReference type="GO" id="GO:0005737">
    <property type="term" value="C:cytoplasm"/>
    <property type="evidence" value="ECO:0007669"/>
    <property type="project" value="InterPro"/>
</dbReference>
<dbReference type="PANTHER" id="PTHR23090:SF9">
    <property type="entry name" value="GLUTAMINE-DEPENDENT NAD(+) SYNTHETASE"/>
    <property type="match status" value="1"/>
</dbReference>
<comment type="pathway">
    <text evidence="1">Cofactor biosynthesis; NAD(+) biosynthesis.</text>
</comment>
<dbReference type="SUPFAM" id="SSF52402">
    <property type="entry name" value="Adenine nucleotide alpha hydrolases-like"/>
    <property type="match status" value="1"/>
</dbReference>
<dbReference type="UniPathway" id="UPA00253"/>
<sequence>MTKNENYRKISEAIIKFLRIEFKKRGKSKAIVGISGGIDSAITAFLCKKANLDLYALLLPYKKRGLEEAKEVVVTLGLPKKRIIYIDISSLVDSQIKTINKAIRLDKISTGNILPRQRMILQYAVASNVGGIVVGAQNLSEYILGYFTQYGDQTCDICPLAGLWKTQIYQLAKFLKVPKSIIRKKPHGDIWPGLTDEKDMGFKYKDADQIMHLFFVNRYSKERIVSEFRFDNELVKKVLNRAKITNYKRINAPKWF</sequence>
<dbReference type="Proteomes" id="UP000228775">
    <property type="component" value="Unassembled WGS sequence"/>
</dbReference>
<evidence type="ECO:0000256" key="7">
    <source>
        <dbReference type="RuleBase" id="RU003812"/>
    </source>
</evidence>
<dbReference type="EC" id="6.3.1.5" evidence="7"/>
<dbReference type="InterPro" id="IPR022310">
    <property type="entry name" value="NAD/GMP_synthase"/>
</dbReference>
<dbReference type="InterPro" id="IPR014729">
    <property type="entry name" value="Rossmann-like_a/b/a_fold"/>
</dbReference>
<accession>A0A2M7AXW7</accession>
<evidence type="ECO:0000256" key="5">
    <source>
        <dbReference type="ARBA" id="ARBA00023027"/>
    </source>
</evidence>
<feature type="domain" description="NAD/GMP synthase" evidence="8">
    <location>
        <begin position="12"/>
        <end position="249"/>
    </location>
</feature>
<evidence type="ECO:0000256" key="2">
    <source>
        <dbReference type="ARBA" id="ARBA00022598"/>
    </source>
</evidence>
<dbReference type="GO" id="GO:0003952">
    <property type="term" value="F:NAD+ synthase (glutamine-hydrolyzing) activity"/>
    <property type="evidence" value="ECO:0007669"/>
    <property type="project" value="InterPro"/>
</dbReference>
<dbReference type="EMBL" id="PEVY01000011">
    <property type="protein sequence ID" value="PIU75481.1"/>
    <property type="molecule type" value="Genomic_DNA"/>
</dbReference>
<evidence type="ECO:0000256" key="4">
    <source>
        <dbReference type="ARBA" id="ARBA00022840"/>
    </source>
</evidence>
<evidence type="ECO:0000256" key="6">
    <source>
        <dbReference type="RuleBase" id="RU003811"/>
    </source>
</evidence>
<dbReference type="GO" id="GO:0004359">
    <property type="term" value="F:glutaminase activity"/>
    <property type="evidence" value="ECO:0007669"/>
    <property type="project" value="InterPro"/>
</dbReference>
<name>A0A2M7AXW7_9BACT</name>
<protein>
    <recommendedName>
        <fullName evidence="7">NH(3)-dependent NAD(+) synthetase</fullName>
        <ecNumber evidence="7">6.3.1.5</ecNumber>
    </recommendedName>
</protein>
<dbReference type="Pfam" id="PF02540">
    <property type="entry name" value="NAD_synthase"/>
    <property type="match status" value="1"/>
</dbReference>
<dbReference type="CDD" id="cd00553">
    <property type="entry name" value="NAD_synthase"/>
    <property type="match status" value="1"/>
</dbReference>
<gene>
    <name evidence="9" type="primary">nadE</name>
    <name evidence="9" type="ORF">COS76_00605</name>
</gene>
<keyword evidence="5 6" id="KW-0520">NAD</keyword>
<dbReference type="GO" id="GO:0008795">
    <property type="term" value="F:NAD+ synthase activity"/>
    <property type="evidence" value="ECO:0007669"/>
    <property type="project" value="UniProtKB-EC"/>
</dbReference>
<dbReference type="NCBIfam" id="TIGR00552">
    <property type="entry name" value="nadE"/>
    <property type="match status" value="1"/>
</dbReference>
<comment type="similarity">
    <text evidence="6">Belongs to the NAD synthetase family.</text>
</comment>
<evidence type="ECO:0000259" key="8">
    <source>
        <dbReference type="Pfam" id="PF02540"/>
    </source>
</evidence>
<organism evidence="9 10">
    <name type="scientific">Candidatus Portnoybacteria bacterium CG06_land_8_20_14_3_00_39_12</name>
    <dbReference type="NCBI Taxonomy" id="1974809"/>
    <lineage>
        <taxon>Bacteria</taxon>
        <taxon>Candidatus Portnoyibacteriota</taxon>
    </lineage>
</organism>
<evidence type="ECO:0000313" key="9">
    <source>
        <dbReference type="EMBL" id="PIU75481.1"/>
    </source>
</evidence>
<comment type="caution">
    <text evidence="9">The sequence shown here is derived from an EMBL/GenBank/DDBJ whole genome shotgun (WGS) entry which is preliminary data.</text>
</comment>
<dbReference type="PANTHER" id="PTHR23090">
    <property type="entry name" value="NH 3 /GLUTAMINE-DEPENDENT NAD + SYNTHETASE"/>
    <property type="match status" value="1"/>
</dbReference>
<keyword evidence="3 6" id="KW-0547">Nucleotide-binding</keyword>
<dbReference type="GO" id="GO:0005524">
    <property type="term" value="F:ATP binding"/>
    <property type="evidence" value="ECO:0007669"/>
    <property type="project" value="UniProtKB-KW"/>
</dbReference>
<keyword evidence="4 6" id="KW-0067">ATP-binding</keyword>
<dbReference type="GO" id="GO:0009435">
    <property type="term" value="P:NAD+ biosynthetic process"/>
    <property type="evidence" value="ECO:0007669"/>
    <property type="project" value="UniProtKB-UniPathway"/>
</dbReference>
<evidence type="ECO:0000313" key="10">
    <source>
        <dbReference type="Proteomes" id="UP000228775"/>
    </source>
</evidence>